<gene>
    <name evidence="1" type="ORF">phi9183_ORF092</name>
</gene>
<evidence type="ECO:0000313" key="2">
    <source>
        <dbReference type="Proteomes" id="UP000516647"/>
    </source>
</evidence>
<reference evidence="1 2" key="1">
    <citation type="submission" date="2020-08" db="EMBL/GenBank/DDBJ databases">
        <authorList>
            <person name="Canfield G.S."/>
            <person name="Duerkop B.A."/>
        </authorList>
    </citation>
    <scope>NUCLEOTIDE SEQUENCE [LARGE SCALE GENOMIC DNA]</scope>
</reference>
<protein>
    <submittedName>
        <fullName evidence="1">Head-tail joining protein</fullName>
    </submittedName>
</protein>
<dbReference type="InterPro" id="IPR010064">
    <property type="entry name" value="HK97-gp10_tail"/>
</dbReference>
<proteinExistence type="predicted"/>
<organism evidence="1 2">
    <name type="scientific">Enterococcus phage 9183</name>
    <dbReference type="NCBI Taxonomy" id="2763102"/>
    <lineage>
        <taxon>Viruses</taxon>
        <taxon>Duplodnaviria</taxon>
        <taxon>Heunggongvirae</taxon>
        <taxon>Uroviricota</taxon>
        <taxon>Caudoviricetes</taxon>
        <taxon>Andrewesvirinae</taxon>
        <taxon>Denvervirus</taxon>
        <taxon>Denvervirus dv9183</taxon>
    </lineage>
</organism>
<evidence type="ECO:0000313" key="1">
    <source>
        <dbReference type="EMBL" id="QOC57585.1"/>
    </source>
</evidence>
<dbReference type="EMBL" id="MT939241">
    <property type="protein sequence ID" value="QOC57585.1"/>
    <property type="molecule type" value="Genomic_DNA"/>
</dbReference>
<keyword evidence="2" id="KW-1185">Reference proteome</keyword>
<dbReference type="Proteomes" id="UP000516647">
    <property type="component" value="Segment"/>
</dbReference>
<sequence length="149" mass="16424">MARGGFYVKDEGFEELFKQLSNMGTQGEKSAKKALKAGGDVFLRLARSGVHTSRRKSDKHLKEAIKVSSAKRDETGNWYVSVGTYMGRGKYRNGVYWGHIVEGGHVIKTKKGKVVGYVTARPFMQPAFERGQSDATKAISDIVFSAMGL</sequence>
<name>A0A7L7SXI0_9CAUD</name>
<dbReference type="Pfam" id="PF04883">
    <property type="entry name" value="HK97-gp10_like"/>
    <property type="match status" value="1"/>
</dbReference>
<dbReference type="NCBIfam" id="TIGR01725">
    <property type="entry name" value="phge_HK97_gp10"/>
    <property type="match status" value="1"/>
</dbReference>
<accession>A0A7L7SXI0</accession>